<dbReference type="InterPro" id="IPR002970">
    <property type="entry name" value="Tick_his-bd"/>
</dbReference>
<dbReference type="GO" id="GO:0030682">
    <property type="term" value="P:symbiont-mediated perturbation of host defenses"/>
    <property type="evidence" value="ECO:0007669"/>
    <property type="project" value="InterPro"/>
</dbReference>
<feature type="chain" id="PRO_5004738693" evidence="1">
    <location>
        <begin position="18"/>
        <end position="205"/>
    </location>
</feature>
<feature type="signal peptide" evidence="1">
    <location>
        <begin position="1"/>
        <end position="17"/>
    </location>
</feature>
<accession>V5IDA6</accession>
<sequence length="205" mass="23708">MFILLWATFLALCCALGKPENNECFPRGTEQHLRHPPNAWKLITEFNGTFYLVYHSENKSFGAKSPCLSAHKTSVNEQTKSGSYIYQTSPNDTLVLTGTKRGSIPRWRTPHTDFGMCLWSSIMSAKSIKRHDIWLLYTDYRTCVVLKSNLLGIQMWVSKQQLENVREVPFMCSLVYDLATDLPRLVVYDWKECPKRPHREKQLSS</sequence>
<dbReference type="EMBL" id="GANP01012272">
    <property type="protein sequence ID" value="JAB72196.1"/>
    <property type="molecule type" value="mRNA"/>
</dbReference>
<evidence type="ECO:0000256" key="1">
    <source>
        <dbReference type="SAM" id="SignalP"/>
    </source>
</evidence>
<name>V5IDA6_IXORI</name>
<dbReference type="SUPFAM" id="SSF50814">
    <property type="entry name" value="Lipocalins"/>
    <property type="match status" value="1"/>
</dbReference>
<proteinExistence type="evidence at transcript level"/>
<protein>
    <submittedName>
        <fullName evidence="2">Putative secreted protein</fullName>
    </submittedName>
</protein>
<dbReference type="InterPro" id="IPR012674">
    <property type="entry name" value="Calycin"/>
</dbReference>
<keyword evidence="1" id="KW-0732">Signal</keyword>
<evidence type="ECO:0000313" key="2">
    <source>
        <dbReference type="EMBL" id="JAB72196.1"/>
    </source>
</evidence>
<dbReference type="Pfam" id="PF02098">
    <property type="entry name" value="His_binding"/>
    <property type="match status" value="1"/>
</dbReference>
<dbReference type="AlphaFoldDB" id="V5IDA6"/>
<organism evidence="2">
    <name type="scientific">Ixodes ricinus</name>
    <name type="common">Common tick</name>
    <name type="synonym">Acarus ricinus</name>
    <dbReference type="NCBI Taxonomy" id="34613"/>
    <lineage>
        <taxon>Eukaryota</taxon>
        <taxon>Metazoa</taxon>
        <taxon>Ecdysozoa</taxon>
        <taxon>Arthropoda</taxon>
        <taxon>Chelicerata</taxon>
        <taxon>Arachnida</taxon>
        <taxon>Acari</taxon>
        <taxon>Parasitiformes</taxon>
        <taxon>Ixodida</taxon>
        <taxon>Ixodoidea</taxon>
        <taxon>Ixodidae</taxon>
        <taxon>Ixodinae</taxon>
        <taxon>Ixodes</taxon>
    </lineage>
</organism>
<reference evidence="2" key="1">
    <citation type="journal article" date="2015" name="Sci. Rep.">
        <title>Tissue- and time-dependent transcription in Ixodes ricinus salivary glands and midguts when blood feeding on the vertebrate host.</title>
        <authorList>
            <person name="Kotsyfakis M."/>
            <person name="Schwarz A."/>
            <person name="Erhart J."/>
            <person name="Ribeiro J.M."/>
        </authorList>
    </citation>
    <scope>NUCLEOTIDE SEQUENCE</scope>
    <source>
        <tissue evidence="2">Salivary gland and midgut</tissue>
    </source>
</reference>
<dbReference type="Gene3D" id="2.40.128.20">
    <property type="match status" value="1"/>
</dbReference>
<dbReference type="GO" id="GO:0043176">
    <property type="term" value="F:amine binding"/>
    <property type="evidence" value="ECO:0007669"/>
    <property type="project" value="InterPro"/>
</dbReference>